<reference evidence="1 2" key="1">
    <citation type="submission" date="2014-05" db="EMBL/GenBank/DDBJ databases">
        <title>Genome Announcement of Sphingobium lucknowense F2.</title>
        <authorList>
            <person name="Lal R."/>
            <person name="Negi V."/>
            <person name="Lata P."/>
            <person name="Sangwan N."/>
            <person name="Gupta S.K."/>
            <person name="Rao D.L.N."/>
            <person name="Das S."/>
        </authorList>
    </citation>
    <scope>NUCLEOTIDE SEQUENCE [LARGE SCALE GENOMIC DNA]</scope>
    <source>
        <strain evidence="1 2">F2</strain>
    </source>
</reference>
<evidence type="ECO:0000313" key="2">
    <source>
        <dbReference type="Proteomes" id="UP000028135"/>
    </source>
</evidence>
<name>A0A8E0WQB5_9SPHN</name>
<organism evidence="1 2">
    <name type="scientific">Sphingobium indicum F2</name>
    <dbReference type="NCBI Taxonomy" id="1450518"/>
    <lineage>
        <taxon>Bacteria</taxon>
        <taxon>Pseudomonadati</taxon>
        <taxon>Pseudomonadota</taxon>
        <taxon>Alphaproteobacteria</taxon>
        <taxon>Sphingomonadales</taxon>
        <taxon>Sphingomonadaceae</taxon>
        <taxon>Sphingobium</taxon>
    </lineage>
</organism>
<evidence type="ECO:0000313" key="1">
    <source>
        <dbReference type="EMBL" id="KER35463.1"/>
    </source>
</evidence>
<sequence>MTNDHVALGAAMMLLRRHGDQAPVKVAERIGELAVEADWDGLAFWKLIASKMDQILQTGSVQ</sequence>
<dbReference type="InterPro" id="IPR054234">
    <property type="entry name" value="DUF6961"/>
</dbReference>
<dbReference type="EMBL" id="JANF02000073">
    <property type="protein sequence ID" value="KER35463.1"/>
    <property type="molecule type" value="Genomic_DNA"/>
</dbReference>
<comment type="caution">
    <text evidence="1">The sequence shown here is derived from an EMBL/GenBank/DDBJ whole genome shotgun (WGS) entry which is preliminary data.</text>
</comment>
<protein>
    <submittedName>
        <fullName evidence="1">Uncharacterized protein</fullName>
    </submittedName>
</protein>
<dbReference type="RefSeq" id="WP_020819320.1">
    <property type="nucleotide sequence ID" value="NZ_JANF02000073.1"/>
</dbReference>
<dbReference type="Proteomes" id="UP000028135">
    <property type="component" value="Unassembled WGS sequence"/>
</dbReference>
<proteinExistence type="predicted"/>
<accession>A0A8E0WQB5</accession>
<dbReference type="AlphaFoldDB" id="A0A8E0WQB5"/>
<gene>
    <name evidence="1" type="ORF">AL00_15980</name>
</gene>
<dbReference type="Pfam" id="PF22284">
    <property type="entry name" value="DUF6961"/>
    <property type="match status" value="1"/>
</dbReference>